<reference evidence="3" key="1">
    <citation type="submission" date="2021-06" db="EMBL/GenBank/DDBJ databases">
        <authorList>
            <person name="Kallberg Y."/>
            <person name="Tangrot J."/>
            <person name="Rosling A."/>
        </authorList>
    </citation>
    <scope>NUCLEOTIDE SEQUENCE</scope>
    <source>
        <strain evidence="3">MA453B</strain>
    </source>
</reference>
<dbReference type="GO" id="GO:0003677">
    <property type="term" value="F:DNA binding"/>
    <property type="evidence" value="ECO:0007669"/>
    <property type="project" value="InterPro"/>
</dbReference>
<feature type="non-terminal residue" evidence="3">
    <location>
        <position position="407"/>
    </location>
</feature>
<evidence type="ECO:0000313" key="3">
    <source>
        <dbReference type="EMBL" id="CAG8636523.1"/>
    </source>
</evidence>
<dbReference type="InterPro" id="IPR013762">
    <property type="entry name" value="Integrase-like_cat_sf"/>
</dbReference>
<dbReference type="Gene3D" id="1.10.443.10">
    <property type="entry name" value="Intergrase catalytic core"/>
    <property type="match status" value="1"/>
</dbReference>
<keyword evidence="4" id="KW-1185">Reference proteome</keyword>
<organism evidence="3 4">
    <name type="scientific">Dentiscutata erythropus</name>
    <dbReference type="NCBI Taxonomy" id="1348616"/>
    <lineage>
        <taxon>Eukaryota</taxon>
        <taxon>Fungi</taxon>
        <taxon>Fungi incertae sedis</taxon>
        <taxon>Mucoromycota</taxon>
        <taxon>Glomeromycotina</taxon>
        <taxon>Glomeromycetes</taxon>
        <taxon>Diversisporales</taxon>
        <taxon>Gigasporaceae</taxon>
        <taxon>Dentiscutata</taxon>
    </lineage>
</organism>
<dbReference type="Proteomes" id="UP000789405">
    <property type="component" value="Unassembled WGS sequence"/>
</dbReference>
<accession>A0A9N9GXD4</accession>
<dbReference type="GO" id="GO:0015074">
    <property type="term" value="P:DNA integration"/>
    <property type="evidence" value="ECO:0007669"/>
    <property type="project" value="InterPro"/>
</dbReference>
<dbReference type="InterPro" id="IPR057926">
    <property type="entry name" value="QRICH1_dom"/>
</dbReference>
<dbReference type="PANTHER" id="PTHR21446:SF12">
    <property type="entry name" value="POTASSIUM CHANNEL TETRAMERIZATION DOMAIN CONTAINING 1"/>
    <property type="match status" value="1"/>
</dbReference>
<keyword evidence="1" id="KW-0233">DNA recombination</keyword>
<dbReference type="GO" id="GO:0006310">
    <property type="term" value="P:DNA recombination"/>
    <property type="evidence" value="ECO:0007669"/>
    <property type="project" value="UniProtKB-KW"/>
</dbReference>
<dbReference type="AlphaFoldDB" id="A0A9N9GXD4"/>
<dbReference type="Pfam" id="PF25561">
    <property type="entry name" value="QRICH1"/>
    <property type="match status" value="1"/>
</dbReference>
<dbReference type="PANTHER" id="PTHR21446">
    <property type="entry name" value="DUF3504 DOMAIN-CONTAINING PROTEIN"/>
    <property type="match status" value="1"/>
</dbReference>
<dbReference type="SUPFAM" id="SSF56349">
    <property type="entry name" value="DNA breaking-rejoining enzymes"/>
    <property type="match status" value="1"/>
</dbReference>
<comment type="caution">
    <text evidence="3">The sequence shown here is derived from an EMBL/GenBank/DDBJ whole genome shotgun (WGS) entry which is preliminary data.</text>
</comment>
<feature type="domain" description="QRICH1-like" evidence="2">
    <location>
        <begin position="44"/>
        <end position="126"/>
    </location>
</feature>
<evidence type="ECO:0000313" key="4">
    <source>
        <dbReference type="Proteomes" id="UP000789405"/>
    </source>
</evidence>
<dbReference type="EMBL" id="CAJVPY010005145">
    <property type="protein sequence ID" value="CAG8636523.1"/>
    <property type="molecule type" value="Genomic_DNA"/>
</dbReference>
<evidence type="ECO:0000256" key="1">
    <source>
        <dbReference type="ARBA" id="ARBA00023172"/>
    </source>
</evidence>
<gene>
    <name evidence="3" type="ORF">DERYTH_LOCUS9427</name>
</gene>
<proteinExistence type="predicted"/>
<name>A0A9N9GXD4_9GLOM</name>
<sequence>KMTKRSSRFVSSTREEIEEVQQASRNKNTDKSIKQWMALFIKFRNLHGYSQEIIELDNNTLSDQLKQFLVEVRKSNGQEYKASSLYTRFSAIAQGISETFEEVRVVNIFDKHQFRSLHRTLDGRMKSIIEKGNKNHKQSDPLETEEIKFLLDSPVTTINTSKGLLRRVWIWLSLLYCLKGGDAKRLKASWIKELDNGGMQLELPKEKNHAGEVKDPYAEAGISFIPSDSLGNVYTPVADIKRYLLRRPNNVEDNYFFVSINVPKKVYCGEWYLPTKLGKCSHDAMMHSICEEAKLDFKGRNITNYSMRSTGIHSLVESGVSAYQHQSMKRKIDNVSHLIPTEETASDLLSITLNKKTKTSEDRELDDQKPTDINKNIRLSKALGFKNENLKKMPDPIEAHSPKYKNF</sequence>
<dbReference type="OrthoDB" id="2435441at2759"/>
<dbReference type="InterPro" id="IPR052787">
    <property type="entry name" value="MAVS"/>
</dbReference>
<evidence type="ECO:0000259" key="2">
    <source>
        <dbReference type="Pfam" id="PF25561"/>
    </source>
</evidence>
<dbReference type="InterPro" id="IPR011010">
    <property type="entry name" value="DNA_brk_join_enz"/>
</dbReference>
<protein>
    <submittedName>
        <fullName evidence="3">24671_t:CDS:1</fullName>
    </submittedName>
</protein>